<sequence length="169" mass="18399">MVLNRSMNITQDLHYAGPLADVLPILRSEELAFRRIQELGTPEYTFTHNEVNGKPTTETTVTIDAGELPDRAAMFVGKYVTATVKSVETVTSAGAQIDYALSAKLPVKVAARMLLVDTGAVTAGRLEVHLNVTIPFAGAMIERKIAEEIPKILAKDVKLVNELIVKKRG</sequence>
<organism evidence="1 2">
    <name type="scientific">Arcanobacterium phocae</name>
    <dbReference type="NCBI Taxonomy" id="131112"/>
    <lineage>
        <taxon>Bacteria</taxon>
        <taxon>Bacillati</taxon>
        <taxon>Actinomycetota</taxon>
        <taxon>Actinomycetes</taxon>
        <taxon>Actinomycetales</taxon>
        <taxon>Actinomycetaceae</taxon>
        <taxon>Arcanobacterium</taxon>
    </lineage>
</organism>
<dbReference type="Pfam" id="PF10698">
    <property type="entry name" value="DUF2505"/>
    <property type="match status" value="1"/>
</dbReference>
<dbReference type="EMBL" id="LT629804">
    <property type="protein sequence ID" value="SDU77466.1"/>
    <property type="molecule type" value="Genomic_DNA"/>
</dbReference>
<dbReference type="STRING" id="131112.SAMN04489737_0019"/>
<gene>
    <name evidence="1" type="ORF">SAMN04489737_0019</name>
</gene>
<keyword evidence="2" id="KW-1185">Reference proteome</keyword>
<name>A0A1H2LAI0_9ACTO</name>
<proteinExistence type="predicted"/>
<evidence type="ECO:0008006" key="3">
    <source>
        <dbReference type="Google" id="ProtNLM"/>
    </source>
</evidence>
<evidence type="ECO:0000313" key="1">
    <source>
        <dbReference type="EMBL" id="SDU77466.1"/>
    </source>
</evidence>
<reference evidence="2" key="1">
    <citation type="submission" date="2016-10" db="EMBL/GenBank/DDBJ databases">
        <authorList>
            <person name="Varghese N."/>
            <person name="Submissions S."/>
        </authorList>
    </citation>
    <scope>NUCLEOTIDE SEQUENCE [LARGE SCALE GENOMIC DNA]</scope>
    <source>
        <strain evidence="2">DSM 10002</strain>
    </source>
</reference>
<evidence type="ECO:0000313" key="2">
    <source>
        <dbReference type="Proteomes" id="UP000214355"/>
    </source>
</evidence>
<dbReference type="Proteomes" id="UP000214355">
    <property type="component" value="Chromosome I"/>
</dbReference>
<dbReference type="AlphaFoldDB" id="A0A1H2LAI0"/>
<dbReference type="InterPro" id="IPR019639">
    <property type="entry name" value="DUF2505"/>
</dbReference>
<protein>
    <recommendedName>
        <fullName evidence="3">Polyketide cyclase / dehydrase and lipid transport</fullName>
    </recommendedName>
</protein>
<accession>A0A1H2LAI0</accession>